<dbReference type="GO" id="GO:0003688">
    <property type="term" value="F:DNA replication origin binding"/>
    <property type="evidence" value="ECO:0007669"/>
    <property type="project" value="UniProtKB-UniRule"/>
</dbReference>
<protein>
    <recommendedName>
        <fullName evidence="8 9">Chromosomal replication initiator protein DnaA</fullName>
    </recommendedName>
</protein>
<dbReference type="PANTHER" id="PTHR30050">
    <property type="entry name" value="CHROMOSOMAL REPLICATION INITIATOR PROTEIN DNAA"/>
    <property type="match status" value="1"/>
</dbReference>
<keyword evidence="3 8" id="KW-0235">DNA replication</keyword>
<dbReference type="PROSITE" id="PS01008">
    <property type="entry name" value="DNAA"/>
    <property type="match status" value="1"/>
</dbReference>
<feature type="binding site" evidence="8">
    <location>
        <position position="176"/>
    </location>
    <ligand>
        <name>ATP</name>
        <dbReference type="ChEBI" id="CHEBI:30616"/>
    </ligand>
</feature>
<dbReference type="GO" id="GO:0008289">
    <property type="term" value="F:lipid binding"/>
    <property type="evidence" value="ECO:0007669"/>
    <property type="project" value="UniProtKB-KW"/>
</dbReference>
<feature type="compositionally biased region" description="Polar residues" evidence="12">
    <location>
        <begin position="93"/>
        <end position="103"/>
    </location>
</feature>
<dbReference type="InterPro" id="IPR013159">
    <property type="entry name" value="DnaA_C"/>
</dbReference>
<evidence type="ECO:0000256" key="12">
    <source>
        <dbReference type="SAM" id="MobiDB-lite"/>
    </source>
</evidence>
<dbReference type="Pfam" id="PF08299">
    <property type="entry name" value="Bac_DnaA_C"/>
    <property type="match status" value="1"/>
</dbReference>
<feature type="region of interest" description="Domain III, AAA+ region" evidence="8">
    <location>
        <begin position="132"/>
        <end position="348"/>
    </location>
</feature>
<evidence type="ECO:0000313" key="15">
    <source>
        <dbReference type="EMBL" id="KJJ84522.1"/>
    </source>
</evidence>
<evidence type="ECO:0000256" key="8">
    <source>
        <dbReference type="HAMAP-Rule" id="MF_00377"/>
    </source>
</evidence>
<dbReference type="SMART" id="SM00382">
    <property type="entry name" value="AAA"/>
    <property type="match status" value="1"/>
</dbReference>
<feature type="region of interest" description="Domain IV, binds dsDNA" evidence="8">
    <location>
        <begin position="349"/>
        <end position="473"/>
    </location>
</feature>
<comment type="subcellular location">
    <subcellularLocation>
        <location evidence="8">Cytoplasm</location>
    </subcellularLocation>
</comment>
<evidence type="ECO:0000256" key="10">
    <source>
        <dbReference type="RuleBase" id="RU000577"/>
    </source>
</evidence>
<evidence type="ECO:0000256" key="9">
    <source>
        <dbReference type="NCBIfam" id="TIGR00362"/>
    </source>
</evidence>
<dbReference type="FunFam" id="3.40.50.300:FF:000150">
    <property type="entry name" value="Chromosomal replication initiator protein DnaA"/>
    <property type="match status" value="1"/>
</dbReference>
<dbReference type="GO" id="GO:0005524">
    <property type="term" value="F:ATP binding"/>
    <property type="evidence" value="ECO:0007669"/>
    <property type="project" value="UniProtKB-UniRule"/>
</dbReference>
<comment type="caution">
    <text evidence="15">The sequence shown here is derived from an EMBL/GenBank/DDBJ whole genome shotgun (WGS) entry which is preliminary data.</text>
</comment>
<dbReference type="InterPro" id="IPR018312">
    <property type="entry name" value="Chromosome_initiator_DnaA_CS"/>
</dbReference>
<dbReference type="Gene3D" id="3.30.300.180">
    <property type="match status" value="1"/>
</dbReference>
<organism evidence="15 16">
    <name type="scientific">Candidatus Omnitrophus magneticus</name>
    <dbReference type="NCBI Taxonomy" id="1609969"/>
    <lineage>
        <taxon>Bacteria</taxon>
        <taxon>Pseudomonadati</taxon>
        <taxon>Candidatus Omnitrophota</taxon>
        <taxon>Candidatus Omnitrophus</taxon>
    </lineage>
</organism>
<dbReference type="InterPro" id="IPR027417">
    <property type="entry name" value="P-loop_NTPase"/>
</dbReference>
<proteinExistence type="inferred from homology"/>
<dbReference type="CDD" id="cd00009">
    <property type="entry name" value="AAA"/>
    <property type="match status" value="1"/>
</dbReference>
<feature type="domain" description="AAA+ ATPase" evidence="13">
    <location>
        <begin position="165"/>
        <end position="293"/>
    </location>
</feature>
<accession>A0A0F0CMM5</accession>
<evidence type="ECO:0000256" key="3">
    <source>
        <dbReference type="ARBA" id="ARBA00022705"/>
    </source>
</evidence>
<evidence type="ECO:0000256" key="1">
    <source>
        <dbReference type="ARBA" id="ARBA00006583"/>
    </source>
</evidence>
<feature type="domain" description="Chromosomal replication initiator DnaA C-terminal" evidence="14">
    <location>
        <begin position="375"/>
        <end position="444"/>
    </location>
</feature>
<comment type="domain">
    <text evidence="8">Domain I is involved in oligomerization and binding regulators, domain II is flexibile and of varying length in different bacteria, domain III forms the AAA+ region, while domain IV binds dsDNA.</text>
</comment>
<dbReference type="NCBIfam" id="TIGR00362">
    <property type="entry name" value="DnaA"/>
    <property type="match status" value="1"/>
</dbReference>
<dbReference type="CDD" id="cd06571">
    <property type="entry name" value="Bac_DnaA_C"/>
    <property type="match status" value="1"/>
</dbReference>
<dbReference type="PRINTS" id="PR00051">
    <property type="entry name" value="DNAA"/>
</dbReference>
<evidence type="ECO:0000259" key="13">
    <source>
        <dbReference type="SMART" id="SM00382"/>
    </source>
</evidence>
<dbReference type="InterPro" id="IPR010921">
    <property type="entry name" value="Trp_repressor/repl_initiator"/>
</dbReference>
<evidence type="ECO:0000256" key="2">
    <source>
        <dbReference type="ARBA" id="ARBA00022490"/>
    </source>
</evidence>
<keyword evidence="2 8" id="KW-0963">Cytoplasm</keyword>
<evidence type="ECO:0000256" key="7">
    <source>
        <dbReference type="ARBA" id="ARBA00023125"/>
    </source>
</evidence>
<dbReference type="GO" id="GO:0006270">
    <property type="term" value="P:DNA replication initiation"/>
    <property type="evidence" value="ECO:0007669"/>
    <property type="project" value="UniProtKB-UniRule"/>
</dbReference>
<evidence type="ECO:0000256" key="11">
    <source>
        <dbReference type="RuleBase" id="RU004227"/>
    </source>
</evidence>
<dbReference type="InterPro" id="IPR038454">
    <property type="entry name" value="DnaA_N_sf"/>
</dbReference>
<dbReference type="GO" id="GO:0006275">
    <property type="term" value="P:regulation of DNA replication"/>
    <property type="evidence" value="ECO:0007669"/>
    <property type="project" value="UniProtKB-UniRule"/>
</dbReference>
<keyword evidence="7 8" id="KW-0238">DNA-binding</keyword>
<dbReference type="Pfam" id="PF11638">
    <property type="entry name" value="DnaA_N"/>
    <property type="match status" value="1"/>
</dbReference>
<feature type="binding site" evidence="8">
    <location>
        <position position="178"/>
    </location>
    <ligand>
        <name>ATP</name>
        <dbReference type="ChEBI" id="CHEBI:30616"/>
    </ligand>
</feature>
<dbReference type="PATRIC" id="fig|1609969.3.peg.1749"/>
<dbReference type="InterPro" id="IPR003593">
    <property type="entry name" value="AAA+_ATPase"/>
</dbReference>
<keyword evidence="6 8" id="KW-0446">Lipid-binding</keyword>
<evidence type="ECO:0000256" key="6">
    <source>
        <dbReference type="ARBA" id="ARBA00023121"/>
    </source>
</evidence>
<dbReference type="HAMAP" id="MF_00377">
    <property type="entry name" value="DnaA_bact"/>
    <property type="match status" value="1"/>
</dbReference>
<dbReference type="GO" id="GO:0005886">
    <property type="term" value="C:plasma membrane"/>
    <property type="evidence" value="ECO:0007669"/>
    <property type="project" value="TreeGrafter"/>
</dbReference>
<dbReference type="Gene3D" id="1.10.1750.10">
    <property type="match status" value="1"/>
</dbReference>
<dbReference type="Proteomes" id="UP000033428">
    <property type="component" value="Unassembled WGS sequence"/>
</dbReference>
<dbReference type="InterPro" id="IPR020591">
    <property type="entry name" value="Chromosome_initiator_DnaA-like"/>
</dbReference>
<dbReference type="InterPro" id="IPR001957">
    <property type="entry name" value="Chromosome_initiator_DnaA"/>
</dbReference>
<reference evidence="15 16" key="1">
    <citation type="submission" date="2015-02" db="EMBL/GenBank/DDBJ databases">
        <title>Single-cell genomics of uncultivated deep-branching MTB reveals a conserved set of magnetosome genes.</title>
        <authorList>
            <person name="Kolinko S."/>
            <person name="Richter M."/>
            <person name="Glockner F.O."/>
            <person name="Brachmann A."/>
            <person name="Schuler D."/>
        </authorList>
    </citation>
    <scope>NUCLEOTIDE SEQUENCE [LARGE SCALE GENOMIC DNA]</scope>
    <source>
        <strain evidence="15">SKK-01</strain>
    </source>
</reference>
<dbReference type="InterPro" id="IPR024633">
    <property type="entry name" value="DnaA_N_dom"/>
</dbReference>
<keyword evidence="5 8" id="KW-0067">ATP-binding</keyword>
<dbReference type="AlphaFoldDB" id="A0A0F0CMM5"/>
<evidence type="ECO:0000256" key="4">
    <source>
        <dbReference type="ARBA" id="ARBA00022741"/>
    </source>
</evidence>
<comment type="function">
    <text evidence="8 10">Plays an essential role in the initiation and regulation of chromosomal replication. ATP-DnaA binds to the origin of replication (oriC) to initiate formation of the DNA replication initiation complex once per cell cycle. Binds the DnaA box (a 9 base pair repeat at the origin) and separates the double-stranded (ds)DNA. Forms a right-handed helical filament on oriC DNA; dsDNA binds to the exterior of the filament while single-stranded (ss)DNA is stabiized in the filament's interior. The ATP-DnaA-oriC complex binds and stabilizes one strand of the AT-rich DNA unwinding element (DUE), permitting loading of DNA polymerase. After initiation quickly degrades to an ADP-DnaA complex that is not apt for DNA replication. Binds acidic phospholipids.</text>
</comment>
<dbReference type="SMART" id="SM00760">
    <property type="entry name" value="Bac_DnaA_C"/>
    <property type="match status" value="1"/>
</dbReference>
<evidence type="ECO:0000313" key="16">
    <source>
        <dbReference type="Proteomes" id="UP000033428"/>
    </source>
</evidence>
<dbReference type="GO" id="GO:0005737">
    <property type="term" value="C:cytoplasm"/>
    <property type="evidence" value="ECO:0007669"/>
    <property type="project" value="UniProtKB-SubCell"/>
</dbReference>
<keyword evidence="16" id="KW-1185">Reference proteome</keyword>
<dbReference type="SUPFAM" id="SSF52540">
    <property type="entry name" value="P-loop containing nucleoside triphosphate hydrolases"/>
    <property type="match status" value="1"/>
</dbReference>
<dbReference type="EMBL" id="JYNY01000341">
    <property type="protein sequence ID" value="KJJ84522.1"/>
    <property type="molecule type" value="Genomic_DNA"/>
</dbReference>
<evidence type="ECO:0000256" key="5">
    <source>
        <dbReference type="ARBA" id="ARBA00022840"/>
    </source>
</evidence>
<comment type="subunit">
    <text evidence="8">Oligomerizes as a right-handed, spiral filament on DNA at oriC.</text>
</comment>
<feature type="region of interest" description="Domain I, interacts with DnaA modulators" evidence="8">
    <location>
        <begin position="1"/>
        <end position="81"/>
    </location>
</feature>
<dbReference type="Gene3D" id="1.10.8.60">
    <property type="match status" value="1"/>
</dbReference>
<comment type="similarity">
    <text evidence="1 8 11">Belongs to the DnaA family.</text>
</comment>
<feature type="region of interest" description="Disordered" evidence="12">
    <location>
        <begin position="82"/>
        <end position="110"/>
    </location>
</feature>
<comment type="caution">
    <text evidence="8">Lacks conserved residue(s) required for the propagation of feature annotation.</text>
</comment>
<dbReference type="Pfam" id="PF00308">
    <property type="entry name" value="Bac_DnaA"/>
    <property type="match status" value="1"/>
</dbReference>
<dbReference type="InterPro" id="IPR013317">
    <property type="entry name" value="DnaA_dom"/>
</dbReference>
<name>A0A0F0CMM5_9BACT</name>
<sequence length="473" mass="53217">MDNLWEKTLSLLKKETADHVFSIWFEPITFISFENSVLLISVPNKFFENWLKEKYFSTLSSALLKTAGTPVSIQFQTKETTSIKQKAPLHGASQKNSSSSGAHTSPEPEIDNINTIIKNSRLLPENLYKNTVINSKYSFENFVVGPGNRFAHAAALSVSENLAKSYNPLFIHGGVGLGKTHLLHSISHHLLKKNSSAKIIYISSEEFTNQLIQAIKTKTTTKFRNMYRHVDILLIDDIQFLAGKEATQEEFFHTFNSLHDSHKQIVISSDRSPKEIPTLEERLVSRFAWGLIADVQPPEVETRIAILEKKAENEDISIPKDVLVFLAEKITTNIRELEGALIRVVAYSKLIGTPLSLSLAKQTLQGMIAEEKKIRIKDIIETVTDYFDITSDSIQAKTRARAIAYPRQIAMYLCRNLTDHSFPDIGGFFGGRDHTTVLHAYEKINKAVGENDKTKDLIQTLTIKIKGNTAVPF</sequence>
<evidence type="ECO:0000259" key="14">
    <source>
        <dbReference type="SMART" id="SM00760"/>
    </source>
</evidence>
<dbReference type="PANTHER" id="PTHR30050:SF2">
    <property type="entry name" value="CHROMOSOMAL REPLICATION INITIATOR PROTEIN DNAA"/>
    <property type="match status" value="1"/>
</dbReference>
<dbReference type="FunFam" id="1.10.8.60:FF:000003">
    <property type="entry name" value="Chromosomal replication initiator protein DnaA"/>
    <property type="match status" value="1"/>
</dbReference>
<gene>
    <name evidence="8" type="primary">dnaA</name>
    <name evidence="15" type="ORF">OMAG_001626</name>
</gene>
<dbReference type="Gene3D" id="3.40.50.300">
    <property type="entry name" value="P-loop containing nucleotide triphosphate hydrolases"/>
    <property type="match status" value="1"/>
</dbReference>
<feature type="binding site" evidence="8">
    <location>
        <position position="179"/>
    </location>
    <ligand>
        <name>ATP</name>
        <dbReference type="ChEBI" id="CHEBI:30616"/>
    </ligand>
</feature>
<feature type="binding site" evidence="8">
    <location>
        <position position="180"/>
    </location>
    <ligand>
        <name>ATP</name>
        <dbReference type="ChEBI" id="CHEBI:30616"/>
    </ligand>
</feature>
<keyword evidence="4 8" id="KW-0547">Nucleotide-binding</keyword>
<dbReference type="SUPFAM" id="SSF48295">
    <property type="entry name" value="TrpR-like"/>
    <property type="match status" value="1"/>
</dbReference>